<sequence length="48" mass="5652">RDHDYLKVLHNAQQILRVKHSITQATIQIEPYDEEIMTSCENCNPRVT</sequence>
<evidence type="ECO:0000313" key="1">
    <source>
        <dbReference type="EMBL" id="CAF4886353.1"/>
    </source>
</evidence>
<dbReference type="AlphaFoldDB" id="A0A821U9J2"/>
<comment type="caution">
    <text evidence="1">The sequence shown here is derived from an EMBL/GenBank/DDBJ whole genome shotgun (WGS) entry which is preliminary data.</text>
</comment>
<name>A0A821U9J2_9BILA</name>
<dbReference type="Proteomes" id="UP000663873">
    <property type="component" value="Unassembled WGS sequence"/>
</dbReference>
<proteinExistence type="predicted"/>
<protein>
    <submittedName>
        <fullName evidence="1">Uncharacterized protein</fullName>
    </submittedName>
</protein>
<feature type="non-terminal residue" evidence="1">
    <location>
        <position position="1"/>
    </location>
</feature>
<organism evidence="1 2">
    <name type="scientific">Rotaria socialis</name>
    <dbReference type="NCBI Taxonomy" id="392032"/>
    <lineage>
        <taxon>Eukaryota</taxon>
        <taxon>Metazoa</taxon>
        <taxon>Spiralia</taxon>
        <taxon>Gnathifera</taxon>
        <taxon>Rotifera</taxon>
        <taxon>Eurotatoria</taxon>
        <taxon>Bdelloidea</taxon>
        <taxon>Philodinida</taxon>
        <taxon>Philodinidae</taxon>
        <taxon>Rotaria</taxon>
    </lineage>
</organism>
<gene>
    <name evidence="1" type="ORF">UJA718_LOCUS44917</name>
</gene>
<dbReference type="EMBL" id="CAJOBP010072040">
    <property type="protein sequence ID" value="CAF4886353.1"/>
    <property type="molecule type" value="Genomic_DNA"/>
</dbReference>
<accession>A0A821U9J2</accession>
<evidence type="ECO:0000313" key="2">
    <source>
        <dbReference type="Proteomes" id="UP000663873"/>
    </source>
</evidence>
<keyword evidence="2" id="KW-1185">Reference proteome</keyword>
<reference evidence="1" key="1">
    <citation type="submission" date="2021-02" db="EMBL/GenBank/DDBJ databases">
        <authorList>
            <person name="Nowell W R."/>
        </authorList>
    </citation>
    <scope>NUCLEOTIDE SEQUENCE</scope>
</reference>